<dbReference type="InterPro" id="IPR050125">
    <property type="entry name" value="GPCR_opsins"/>
</dbReference>
<keyword evidence="4" id="KW-0297">G-protein coupled receptor</keyword>
<dbReference type="CDD" id="cd14969">
    <property type="entry name" value="7tmA_Opsins_type2_animals"/>
    <property type="match status" value="1"/>
</dbReference>
<evidence type="ECO:0000256" key="5">
    <source>
        <dbReference type="ARBA" id="ARBA00023136"/>
    </source>
</evidence>
<evidence type="ECO:0000256" key="4">
    <source>
        <dbReference type="ARBA" id="ARBA00023040"/>
    </source>
</evidence>
<evidence type="ECO:0000256" key="7">
    <source>
        <dbReference type="ARBA" id="ARBA00023224"/>
    </source>
</evidence>
<evidence type="ECO:0000256" key="1">
    <source>
        <dbReference type="ARBA" id="ARBA00004141"/>
    </source>
</evidence>
<dbReference type="SUPFAM" id="SSF81321">
    <property type="entry name" value="Family A G protein-coupled receptor-like"/>
    <property type="match status" value="1"/>
</dbReference>
<sequence length="361" mass="39636">MSPSTGVLSTTPTTINSNQEFYLSANILIPYGIVMTLILVFGSVGNVLTILVLRCPEHKRKNITPLMINLAIVDIVIIVFGYPVVVASNYTSSGLNVRESRISCIWSGFINGSTGIASIANLTMMSLVMFHGVSSVTKTTKISTIKMAAIITFTWVYGVVAMIPPLVGWNEFVPGASGISCCPNWVPETKAGVAYNMLLVFIGFVLPLCVIIFCYYRIYSFIRIQQPTSGNASVEASRRKSQIKMMRMIAMSIAAFVLSWSPYCLVSIIATIRGTNTLTPSEAEVPDLLAKASVIYNPIVYTVMNDRFRATLLRIIPCNSFFSREVKPTSDSVSRSAGSIIDNANSFSEKRRSQKYQSEVF</sequence>
<feature type="transmembrane region" description="Helical" evidence="8">
    <location>
        <begin position="145"/>
        <end position="167"/>
    </location>
</feature>
<gene>
    <name evidence="10" type="ORF">PMEA_00000755</name>
</gene>
<dbReference type="EMBL" id="CALNXJ010000001">
    <property type="protein sequence ID" value="CAH3031920.1"/>
    <property type="molecule type" value="Genomic_DNA"/>
</dbReference>
<dbReference type="Pfam" id="PF00001">
    <property type="entry name" value="7tm_1"/>
    <property type="match status" value="1"/>
</dbReference>
<reference evidence="10 11" key="1">
    <citation type="submission" date="2022-05" db="EMBL/GenBank/DDBJ databases">
        <authorList>
            <consortium name="Genoscope - CEA"/>
            <person name="William W."/>
        </authorList>
    </citation>
    <scope>NUCLEOTIDE SEQUENCE [LARGE SCALE GENOMIC DNA]</scope>
</reference>
<evidence type="ECO:0000313" key="11">
    <source>
        <dbReference type="Proteomes" id="UP001159428"/>
    </source>
</evidence>
<evidence type="ECO:0000313" key="10">
    <source>
        <dbReference type="EMBL" id="CAH3031920.1"/>
    </source>
</evidence>
<keyword evidence="6" id="KW-0675">Receptor</keyword>
<dbReference type="GO" id="GO:0004930">
    <property type="term" value="F:G protein-coupled receptor activity"/>
    <property type="evidence" value="ECO:0007669"/>
    <property type="project" value="UniProtKB-KW"/>
</dbReference>
<keyword evidence="7" id="KW-0807">Transducer</keyword>
<dbReference type="Proteomes" id="UP001159428">
    <property type="component" value="Unassembled WGS sequence"/>
</dbReference>
<feature type="transmembrane region" description="Helical" evidence="8">
    <location>
        <begin position="193"/>
        <end position="216"/>
    </location>
</feature>
<evidence type="ECO:0000256" key="2">
    <source>
        <dbReference type="ARBA" id="ARBA00022692"/>
    </source>
</evidence>
<evidence type="ECO:0000259" key="9">
    <source>
        <dbReference type="PROSITE" id="PS50262"/>
    </source>
</evidence>
<name>A0AAU9VPI6_9CNID</name>
<evidence type="ECO:0000256" key="3">
    <source>
        <dbReference type="ARBA" id="ARBA00022989"/>
    </source>
</evidence>
<dbReference type="GO" id="GO:0016020">
    <property type="term" value="C:membrane"/>
    <property type="evidence" value="ECO:0007669"/>
    <property type="project" value="UniProtKB-SubCell"/>
</dbReference>
<dbReference type="AlphaFoldDB" id="A0AAU9VPI6"/>
<feature type="domain" description="G-protein coupled receptors family 1 profile" evidence="9">
    <location>
        <begin position="45"/>
        <end position="301"/>
    </location>
</feature>
<evidence type="ECO:0000256" key="6">
    <source>
        <dbReference type="ARBA" id="ARBA00023170"/>
    </source>
</evidence>
<feature type="transmembrane region" description="Helical" evidence="8">
    <location>
        <begin position="105"/>
        <end position="133"/>
    </location>
</feature>
<comment type="subcellular location">
    <subcellularLocation>
        <location evidence="1">Membrane</location>
        <topology evidence="1">Multi-pass membrane protein</topology>
    </subcellularLocation>
</comment>
<protein>
    <recommendedName>
        <fullName evidence="9">G-protein coupled receptors family 1 profile domain-containing protein</fullName>
    </recommendedName>
</protein>
<keyword evidence="11" id="KW-1185">Reference proteome</keyword>
<dbReference type="PANTHER" id="PTHR24240">
    <property type="entry name" value="OPSIN"/>
    <property type="match status" value="1"/>
</dbReference>
<dbReference type="PROSITE" id="PS50262">
    <property type="entry name" value="G_PROTEIN_RECEP_F1_2"/>
    <property type="match status" value="1"/>
</dbReference>
<keyword evidence="2 8" id="KW-0812">Transmembrane</keyword>
<feature type="transmembrane region" description="Helical" evidence="8">
    <location>
        <begin position="28"/>
        <end position="53"/>
    </location>
</feature>
<accession>A0AAU9VPI6</accession>
<organism evidence="10 11">
    <name type="scientific">Pocillopora meandrina</name>
    <dbReference type="NCBI Taxonomy" id="46732"/>
    <lineage>
        <taxon>Eukaryota</taxon>
        <taxon>Metazoa</taxon>
        <taxon>Cnidaria</taxon>
        <taxon>Anthozoa</taxon>
        <taxon>Hexacorallia</taxon>
        <taxon>Scleractinia</taxon>
        <taxon>Astrocoeniina</taxon>
        <taxon>Pocilloporidae</taxon>
        <taxon>Pocillopora</taxon>
    </lineage>
</organism>
<dbReference type="InterPro" id="IPR017452">
    <property type="entry name" value="GPCR_Rhodpsn_7TM"/>
</dbReference>
<comment type="caution">
    <text evidence="10">The sequence shown here is derived from an EMBL/GenBank/DDBJ whole genome shotgun (WGS) entry which is preliminary data.</text>
</comment>
<dbReference type="PRINTS" id="PR00237">
    <property type="entry name" value="GPCRRHODOPSN"/>
</dbReference>
<dbReference type="InterPro" id="IPR000276">
    <property type="entry name" value="GPCR_Rhodpsn"/>
</dbReference>
<dbReference type="Gene3D" id="1.20.1070.10">
    <property type="entry name" value="Rhodopsin 7-helix transmembrane proteins"/>
    <property type="match status" value="1"/>
</dbReference>
<evidence type="ECO:0000256" key="8">
    <source>
        <dbReference type="SAM" id="Phobius"/>
    </source>
</evidence>
<feature type="transmembrane region" description="Helical" evidence="8">
    <location>
        <begin position="248"/>
        <end position="272"/>
    </location>
</feature>
<keyword evidence="3 8" id="KW-1133">Transmembrane helix</keyword>
<proteinExistence type="predicted"/>
<keyword evidence="5 8" id="KW-0472">Membrane</keyword>
<feature type="transmembrane region" description="Helical" evidence="8">
    <location>
        <begin position="65"/>
        <end position="85"/>
    </location>
</feature>